<dbReference type="InterPro" id="IPR003699">
    <property type="entry name" value="QueA"/>
</dbReference>
<dbReference type="Pfam" id="PF02547">
    <property type="entry name" value="Queuosine_synth"/>
    <property type="match status" value="1"/>
</dbReference>
<evidence type="ECO:0000256" key="4">
    <source>
        <dbReference type="ARBA" id="ARBA00022785"/>
    </source>
</evidence>
<evidence type="ECO:0000256" key="1">
    <source>
        <dbReference type="ARBA" id="ARBA00022490"/>
    </source>
</evidence>
<organism evidence="6 7">
    <name type="scientific">Candidatus Fokinia solitaria</name>
    <dbReference type="NCBI Taxonomy" id="1802984"/>
    <lineage>
        <taxon>Bacteria</taxon>
        <taxon>Pseudomonadati</taxon>
        <taxon>Pseudomonadota</taxon>
        <taxon>Alphaproteobacteria</taxon>
        <taxon>Rickettsiales</taxon>
        <taxon>Candidatus Midichloriaceae</taxon>
        <taxon>Candidatus Fokinia</taxon>
    </lineage>
</organism>
<comment type="subunit">
    <text evidence="5">Monomer.</text>
</comment>
<name>A0A2U8BSP6_9RICK</name>
<dbReference type="PANTHER" id="PTHR30307:SF0">
    <property type="entry name" value="S-ADENOSYLMETHIONINE:TRNA RIBOSYLTRANSFERASE-ISOMERASE"/>
    <property type="match status" value="1"/>
</dbReference>
<dbReference type="EMBL" id="CP025989">
    <property type="protein sequence ID" value="AWD33369.1"/>
    <property type="molecule type" value="Genomic_DNA"/>
</dbReference>
<dbReference type="Gene3D" id="2.40.10.240">
    <property type="entry name" value="QueA-like"/>
    <property type="match status" value="1"/>
</dbReference>
<dbReference type="InterPro" id="IPR042119">
    <property type="entry name" value="QueA_dom2"/>
</dbReference>
<evidence type="ECO:0000256" key="5">
    <source>
        <dbReference type="HAMAP-Rule" id="MF_00113"/>
    </source>
</evidence>
<dbReference type="OrthoDB" id="9805933at2"/>
<keyword evidence="6" id="KW-0413">Isomerase</keyword>
<keyword evidence="2 5" id="KW-0808">Transferase</keyword>
<protein>
    <recommendedName>
        <fullName evidence="5">S-adenosylmethionine:tRNA ribosyltransferase-isomerase</fullName>
        <ecNumber evidence="5">2.4.99.17</ecNumber>
    </recommendedName>
    <alternativeName>
        <fullName evidence="5">Queuosine biosynthesis protein QueA</fullName>
    </alternativeName>
</protein>
<dbReference type="InterPro" id="IPR042118">
    <property type="entry name" value="QueA_dom1"/>
</dbReference>
<dbReference type="UniPathway" id="UPA00392"/>
<dbReference type="SUPFAM" id="SSF111337">
    <property type="entry name" value="QueA-like"/>
    <property type="match status" value="1"/>
</dbReference>
<evidence type="ECO:0000256" key="3">
    <source>
        <dbReference type="ARBA" id="ARBA00022691"/>
    </source>
</evidence>
<keyword evidence="7" id="KW-1185">Reference proteome</keyword>
<dbReference type="Proteomes" id="UP000244519">
    <property type="component" value="Chromosome"/>
</dbReference>
<dbReference type="NCBIfam" id="TIGR00113">
    <property type="entry name" value="queA"/>
    <property type="match status" value="1"/>
</dbReference>
<evidence type="ECO:0000313" key="6">
    <source>
        <dbReference type="EMBL" id="AWD33369.1"/>
    </source>
</evidence>
<reference evidence="6 7" key="1">
    <citation type="journal article" date="2018" name="Genome Biol. Evol.">
        <title>The Genome Sequence of "Candidatus Fokinia solitaria": Insights on Reductive Evolution in Rickettsiales.</title>
        <authorList>
            <person name="Floriano A.M."/>
            <person name="Castelli M."/>
            <person name="Krenek S."/>
            <person name="Berendonk T.U."/>
            <person name="Bazzocchi C."/>
            <person name="Petroni G."/>
            <person name="Sassera D."/>
        </authorList>
    </citation>
    <scope>NUCLEOTIDE SEQUENCE [LARGE SCALE GENOMIC DNA]</scope>
    <source>
        <strain evidence="6">Rio ETE_ALG 3VII</strain>
    </source>
</reference>
<comment type="function">
    <text evidence="5">Transfers and isomerizes the ribose moiety from AdoMet to the 7-aminomethyl group of 7-deazaguanine (preQ1-tRNA) to give epoxyqueuosine (oQ-tRNA).</text>
</comment>
<dbReference type="GO" id="GO:0005737">
    <property type="term" value="C:cytoplasm"/>
    <property type="evidence" value="ECO:0007669"/>
    <property type="project" value="UniProtKB-SubCell"/>
</dbReference>
<accession>A0A2U8BSP6</accession>
<dbReference type="EC" id="2.4.99.17" evidence="5"/>
<dbReference type="RefSeq" id="WP_108673381.1">
    <property type="nucleotide sequence ID" value="NZ_CP025989.1"/>
</dbReference>
<sequence>MNIATEEFYFHLPQELIARYPVTPRDSSKLLYMNKTGVLQDLSFKDVVKLLKKNDVLVLNDTKVIPSMLKCSTKDSNTRVRIDILKHYHDHDILYCNALVTPRKHCRPNTILQCISNKNTTLELSVEDIQQNIVTLKVHSSKSFHDIMREYGNVPLPPYILKARSAHNIIEKQETDKDNYQTVYAKYDGSIAAPTAGLHFTDTLLAEISKIGVKICYITLHVGLGTFLPINTSLLNEHKMHEETFEVTQETIDILRNAKENHSRIVAVGTTSIRVLEHIALRNISTASIGTTDIFISPGYKFKTVNSIITNFHMSKSTPLVLVCAAAGKEQIFNMYKHAIDGKYRMLSYGDACMIDVVTNE</sequence>
<dbReference type="HAMAP" id="MF_00113">
    <property type="entry name" value="QueA"/>
    <property type="match status" value="1"/>
</dbReference>
<dbReference type="AlphaFoldDB" id="A0A2U8BSP6"/>
<dbReference type="Gene3D" id="3.40.1780.10">
    <property type="entry name" value="QueA-like"/>
    <property type="match status" value="1"/>
</dbReference>
<comment type="pathway">
    <text evidence="5">tRNA modification; tRNA-queuosine biosynthesis.</text>
</comment>
<dbReference type="PANTHER" id="PTHR30307">
    <property type="entry name" value="S-ADENOSYLMETHIONINE:TRNA RIBOSYLTRANSFERASE-ISOMERASE"/>
    <property type="match status" value="1"/>
</dbReference>
<comment type="catalytic activity">
    <reaction evidence="5">
        <text>7-aminomethyl-7-carbaguanosine(34) in tRNA + S-adenosyl-L-methionine = epoxyqueuosine(34) in tRNA + adenine + L-methionine + 2 H(+)</text>
        <dbReference type="Rhea" id="RHEA:32155"/>
        <dbReference type="Rhea" id="RHEA-COMP:10342"/>
        <dbReference type="Rhea" id="RHEA-COMP:18582"/>
        <dbReference type="ChEBI" id="CHEBI:15378"/>
        <dbReference type="ChEBI" id="CHEBI:16708"/>
        <dbReference type="ChEBI" id="CHEBI:57844"/>
        <dbReference type="ChEBI" id="CHEBI:59789"/>
        <dbReference type="ChEBI" id="CHEBI:82833"/>
        <dbReference type="ChEBI" id="CHEBI:194443"/>
        <dbReference type="EC" id="2.4.99.17"/>
    </reaction>
</comment>
<proteinExistence type="inferred from homology"/>
<comment type="subcellular location">
    <subcellularLocation>
        <location evidence="5">Cytoplasm</location>
    </subcellularLocation>
</comment>
<gene>
    <name evidence="5" type="primary">queA</name>
    <name evidence="6" type="ORF">Fsol_00582</name>
</gene>
<dbReference type="GO" id="GO:0008616">
    <property type="term" value="P:tRNA queuosine(34) biosynthetic process"/>
    <property type="evidence" value="ECO:0007669"/>
    <property type="project" value="UniProtKB-UniRule"/>
</dbReference>
<comment type="similarity">
    <text evidence="5">Belongs to the QueA family.</text>
</comment>
<dbReference type="NCBIfam" id="NF001140">
    <property type="entry name" value="PRK00147.1"/>
    <property type="match status" value="1"/>
</dbReference>
<evidence type="ECO:0000256" key="2">
    <source>
        <dbReference type="ARBA" id="ARBA00022679"/>
    </source>
</evidence>
<keyword evidence="1 5" id="KW-0963">Cytoplasm</keyword>
<keyword evidence="3 5" id="KW-0949">S-adenosyl-L-methionine</keyword>
<dbReference type="InterPro" id="IPR036100">
    <property type="entry name" value="QueA_sf"/>
</dbReference>
<keyword evidence="4 5" id="KW-0671">Queuosine biosynthesis</keyword>
<dbReference type="GO" id="GO:0051075">
    <property type="term" value="F:S-adenosylmethionine:tRNA ribosyltransferase-isomerase activity"/>
    <property type="evidence" value="ECO:0007669"/>
    <property type="project" value="UniProtKB-EC"/>
</dbReference>
<dbReference type="KEGG" id="fso:Fsol_00582"/>
<evidence type="ECO:0000313" key="7">
    <source>
        <dbReference type="Proteomes" id="UP000244519"/>
    </source>
</evidence>